<feature type="transmembrane region" description="Helical" evidence="1">
    <location>
        <begin position="271"/>
        <end position="291"/>
    </location>
</feature>
<feature type="transmembrane region" description="Helical" evidence="1">
    <location>
        <begin position="27"/>
        <end position="56"/>
    </location>
</feature>
<feature type="transmembrane region" description="Helical" evidence="1">
    <location>
        <begin position="311"/>
        <end position="332"/>
    </location>
</feature>
<feature type="transmembrane region" description="Helical" evidence="1">
    <location>
        <begin position="93"/>
        <end position="111"/>
    </location>
</feature>
<evidence type="ECO:0000313" key="2">
    <source>
        <dbReference type="EMBL" id="ANZ45609.1"/>
    </source>
</evidence>
<keyword evidence="1" id="KW-0812">Transmembrane</keyword>
<keyword evidence="1" id="KW-0472">Membrane</keyword>
<proteinExistence type="predicted"/>
<dbReference type="KEGG" id="cpor:BED41_11315"/>
<protein>
    <submittedName>
        <fullName evidence="2">Transporter</fullName>
    </submittedName>
</protein>
<dbReference type="PANTHER" id="PTHR30282:SF0">
    <property type="entry name" value="P-AMINOBENZOYL-GLUTAMATE TRANSPORT PROTEIN"/>
    <property type="match status" value="1"/>
</dbReference>
<dbReference type="EMBL" id="CP016757">
    <property type="protein sequence ID" value="ANZ45609.1"/>
    <property type="molecule type" value="Genomic_DNA"/>
</dbReference>
<sequence length="521" mass="55780">MSGTKKSLMERFISGVERIGNKLPHPFWIFTFLIVFVVGLSAVLASANFSVTYLAASKDPTVAPAMKTVAVKSLLSLEILNKYFGNFAGVYGGFYPIGIVLIMMMAIGLAEKSGFITAAMRKMILGAPVQWIIAIVAFVGINANLASDAGVVFTPLVAAAMLKSIGMNPWIGIIAGYAAANGGYTANFFIAGTDALLAGITESICTGNNISYPISPLMNWYFLIAGTVVLTICTVIVCKYFLIPYLHGGKIDEIDASELAKHQLSADETKGLRVAGIAALIFVVALVAMALPSSSFLRNADGGFVPRSPLLNNVVALLFLFFCTIGVSYGYAAKTIKSINDIPGMMQDSLKGILSFLVVALPAAFFIELFNESQLPTVLAVKGAEILRAADISGIPLFLLFILICTCVNIFITSGVAKWLILGPVFVPMLAMVNISPAMTQLIYRIGDTCTNIISPIDYYVPVILGMLEAYRTNDNQKVGVGTLISLSIPFSIAYMIGFIALLVFWYIFNLPLGPGASIYM</sequence>
<feature type="transmembrane region" description="Helical" evidence="1">
    <location>
        <begin position="419"/>
        <end position="447"/>
    </location>
</feature>
<dbReference type="GO" id="GO:0015558">
    <property type="term" value="F:secondary active p-aminobenzoyl-glutamate transmembrane transporter activity"/>
    <property type="evidence" value="ECO:0007669"/>
    <property type="project" value="InterPro"/>
</dbReference>
<accession>A0A1B2I6K6</accession>
<feature type="transmembrane region" description="Helical" evidence="1">
    <location>
        <begin position="483"/>
        <end position="509"/>
    </location>
</feature>
<dbReference type="GeneID" id="83058434"/>
<reference evidence="2" key="1">
    <citation type="submission" date="2016-08" db="EMBL/GenBank/DDBJ databases">
        <title>Complete genome of Cloacibacillus porcorum.</title>
        <authorList>
            <person name="Looft T."/>
            <person name="Bayles D.O."/>
            <person name="Alt D.P."/>
        </authorList>
    </citation>
    <scope>NUCLEOTIDE SEQUENCE [LARGE SCALE GENOMIC DNA]</scope>
    <source>
        <strain evidence="2">CL-84</strain>
    </source>
</reference>
<name>A0A1B2I6K6_9BACT</name>
<feature type="transmembrane region" description="Helical" evidence="1">
    <location>
        <begin position="390"/>
        <end position="412"/>
    </location>
</feature>
<dbReference type="RefSeq" id="WP_066746238.1">
    <property type="nucleotide sequence ID" value="NZ_CP016757.1"/>
</dbReference>
<dbReference type="GO" id="GO:1902604">
    <property type="term" value="P:p-aminobenzoyl-glutamate transmembrane transport"/>
    <property type="evidence" value="ECO:0007669"/>
    <property type="project" value="InterPro"/>
</dbReference>
<gene>
    <name evidence="2" type="ORF">BED41_11315</name>
</gene>
<dbReference type="OrthoDB" id="3314392at2"/>
<evidence type="ECO:0000256" key="1">
    <source>
        <dbReference type="SAM" id="Phobius"/>
    </source>
</evidence>
<dbReference type="InterPro" id="IPR004697">
    <property type="entry name" value="AbgT"/>
</dbReference>
<dbReference type="Proteomes" id="UP000093044">
    <property type="component" value="Chromosome"/>
</dbReference>
<dbReference type="PANTHER" id="PTHR30282">
    <property type="entry name" value="P-AMINOBENZOYL GLUTAMATE TRANSPORTER"/>
    <property type="match status" value="1"/>
</dbReference>
<dbReference type="STRING" id="1197717.BED41_11315"/>
<organism evidence="2 3">
    <name type="scientific">Cloacibacillus porcorum</name>
    <dbReference type="NCBI Taxonomy" id="1197717"/>
    <lineage>
        <taxon>Bacteria</taxon>
        <taxon>Thermotogati</taxon>
        <taxon>Synergistota</taxon>
        <taxon>Synergistia</taxon>
        <taxon>Synergistales</taxon>
        <taxon>Synergistaceae</taxon>
        <taxon>Cloacibacillus</taxon>
    </lineage>
</organism>
<feature type="transmembrane region" description="Helical" evidence="1">
    <location>
        <begin position="353"/>
        <end position="370"/>
    </location>
</feature>
<keyword evidence="3" id="KW-1185">Reference proteome</keyword>
<feature type="transmembrane region" description="Helical" evidence="1">
    <location>
        <begin position="220"/>
        <end position="242"/>
    </location>
</feature>
<keyword evidence="1" id="KW-1133">Transmembrane helix</keyword>
<dbReference type="AlphaFoldDB" id="A0A1B2I6K6"/>
<dbReference type="Pfam" id="PF03806">
    <property type="entry name" value="ABG_transport"/>
    <property type="match status" value="1"/>
</dbReference>
<feature type="transmembrane region" description="Helical" evidence="1">
    <location>
        <begin position="123"/>
        <end position="143"/>
    </location>
</feature>
<evidence type="ECO:0000313" key="3">
    <source>
        <dbReference type="Proteomes" id="UP000093044"/>
    </source>
</evidence>